<feature type="transmembrane region" description="Helical" evidence="7">
    <location>
        <begin position="238"/>
        <end position="262"/>
    </location>
</feature>
<evidence type="ECO:0000256" key="7">
    <source>
        <dbReference type="SAM" id="Phobius"/>
    </source>
</evidence>
<protein>
    <recommendedName>
        <fullName evidence="13">Small-conductance mechanosensitive channel</fullName>
    </recommendedName>
</protein>
<feature type="transmembrane region" description="Helical" evidence="7">
    <location>
        <begin position="552"/>
        <end position="571"/>
    </location>
</feature>
<evidence type="ECO:0000313" key="12">
    <source>
        <dbReference type="Proteomes" id="UP000611500"/>
    </source>
</evidence>
<dbReference type="InterPro" id="IPR045276">
    <property type="entry name" value="YbiO_bact"/>
</dbReference>
<dbReference type="GO" id="GO:0008381">
    <property type="term" value="F:mechanosensitive monoatomic ion channel activity"/>
    <property type="evidence" value="ECO:0007669"/>
    <property type="project" value="InterPro"/>
</dbReference>
<dbReference type="Pfam" id="PF00924">
    <property type="entry name" value="MS_channel_2nd"/>
    <property type="match status" value="1"/>
</dbReference>
<dbReference type="PANTHER" id="PTHR30460">
    <property type="entry name" value="MODERATE CONDUCTANCE MECHANOSENSITIVE CHANNEL YBIO"/>
    <property type="match status" value="1"/>
</dbReference>
<feature type="transmembrane region" description="Helical" evidence="7">
    <location>
        <begin position="577"/>
        <end position="599"/>
    </location>
</feature>
<feature type="transmembrane region" description="Helical" evidence="7">
    <location>
        <begin position="203"/>
        <end position="232"/>
    </location>
</feature>
<dbReference type="InterPro" id="IPR011066">
    <property type="entry name" value="MscS_channel_C_sf"/>
</dbReference>
<keyword evidence="6 7" id="KW-0472">Membrane</keyword>
<reference evidence="11" key="2">
    <citation type="submission" date="2020-09" db="EMBL/GenBank/DDBJ databases">
        <authorList>
            <person name="Sun Q."/>
            <person name="Zhou Y."/>
        </authorList>
    </citation>
    <scope>NUCLEOTIDE SEQUENCE</scope>
    <source>
        <strain evidence="11">CGMCC 1.7081</strain>
    </source>
</reference>
<evidence type="ECO:0000259" key="9">
    <source>
        <dbReference type="Pfam" id="PF21082"/>
    </source>
</evidence>
<comment type="similarity">
    <text evidence="2">Belongs to the MscS (TC 1.A.23) family.</text>
</comment>
<evidence type="ECO:0008006" key="13">
    <source>
        <dbReference type="Google" id="ProtNLM"/>
    </source>
</evidence>
<feature type="transmembrane region" description="Helical" evidence="7">
    <location>
        <begin position="465"/>
        <end position="484"/>
    </location>
</feature>
<feature type="transmembrane region" description="Helical" evidence="7">
    <location>
        <begin position="311"/>
        <end position="335"/>
    </location>
</feature>
<dbReference type="InterPro" id="IPR049278">
    <property type="entry name" value="MS_channel_C"/>
</dbReference>
<keyword evidence="12" id="KW-1185">Reference proteome</keyword>
<dbReference type="SUPFAM" id="SSF82861">
    <property type="entry name" value="Mechanosensitive channel protein MscS (YggB), transmembrane region"/>
    <property type="match status" value="1"/>
</dbReference>
<dbReference type="InterPro" id="IPR023408">
    <property type="entry name" value="MscS_beta-dom_sf"/>
</dbReference>
<organism evidence="11 12">
    <name type="scientific">Pseudodonghicola xiamenensis</name>
    <dbReference type="NCBI Taxonomy" id="337702"/>
    <lineage>
        <taxon>Bacteria</taxon>
        <taxon>Pseudomonadati</taxon>
        <taxon>Pseudomonadota</taxon>
        <taxon>Alphaproteobacteria</taxon>
        <taxon>Rhodobacterales</taxon>
        <taxon>Paracoccaceae</taxon>
        <taxon>Pseudodonghicola</taxon>
    </lineage>
</organism>
<keyword evidence="3" id="KW-1003">Cell membrane</keyword>
<name>A0A8J3MDU8_9RHOB</name>
<accession>A0A8J3MDU8</accession>
<evidence type="ECO:0000256" key="2">
    <source>
        <dbReference type="ARBA" id="ARBA00008017"/>
    </source>
</evidence>
<dbReference type="InterPro" id="IPR006685">
    <property type="entry name" value="MscS_channel_2nd"/>
</dbReference>
<dbReference type="Gene3D" id="2.30.30.60">
    <property type="match status" value="1"/>
</dbReference>
<feature type="transmembrane region" description="Helical" evidence="7">
    <location>
        <begin position="394"/>
        <end position="415"/>
    </location>
</feature>
<comment type="caution">
    <text evidence="11">The sequence shown here is derived from an EMBL/GenBank/DDBJ whole genome shotgun (WGS) entry which is preliminary data.</text>
</comment>
<dbReference type="InterPro" id="IPR011014">
    <property type="entry name" value="MscS_channel_TM-2"/>
</dbReference>
<dbReference type="EMBL" id="BNAP01000009">
    <property type="protein sequence ID" value="GHG92318.1"/>
    <property type="molecule type" value="Genomic_DNA"/>
</dbReference>
<dbReference type="Pfam" id="PF21088">
    <property type="entry name" value="MS_channel_1st"/>
    <property type="match status" value="1"/>
</dbReference>
<evidence type="ECO:0000256" key="3">
    <source>
        <dbReference type="ARBA" id="ARBA00022475"/>
    </source>
</evidence>
<evidence type="ECO:0000256" key="5">
    <source>
        <dbReference type="ARBA" id="ARBA00022989"/>
    </source>
</evidence>
<dbReference type="SUPFAM" id="SSF82689">
    <property type="entry name" value="Mechanosensitive channel protein MscS (YggB), C-terminal domain"/>
    <property type="match status" value="1"/>
</dbReference>
<feature type="transmembrane region" description="Helical" evidence="7">
    <location>
        <begin position="355"/>
        <end position="374"/>
    </location>
</feature>
<gene>
    <name evidence="11" type="ORF">GCM10010961_24240</name>
</gene>
<feature type="transmembrane region" description="Helical" evidence="7">
    <location>
        <begin position="496"/>
        <end position="514"/>
    </location>
</feature>
<evidence type="ECO:0000259" key="8">
    <source>
        <dbReference type="Pfam" id="PF00924"/>
    </source>
</evidence>
<comment type="subcellular location">
    <subcellularLocation>
        <location evidence="1">Cell membrane</location>
        <topology evidence="1">Multi-pass membrane protein</topology>
    </subcellularLocation>
</comment>
<reference evidence="11" key="1">
    <citation type="journal article" date="2014" name="Int. J. Syst. Evol. Microbiol.">
        <title>Complete genome sequence of Corynebacterium casei LMG S-19264T (=DSM 44701T), isolated from a smear-ripened cheese.</title>
        <authorList>
            <consortium name="US DOE Joint Genome Institute (JGI-PGF)"/>
            <person name="Walter F."/>
            <person name="Albersmeier A."/>
            <person name="Kalinowski J."/>
            <person name="Ruckert C."/>
        </authorList>
    </citation>
    <scope>NUCLEOTIDE SEQUENCE</scope>
    <source>
        <strain evidence="11">CGMCC 1.7081</strain>
    </source>
</reference>
<dbReference type="InterPro" id="IPR049142">
    <property type="entry name" value="MS_channel_1st"/>
</dbReference>
<dbReference type="SUPFAM" id="SSF50182">
    <property type="entry name" value="Sm-like ribonucleoproteins"/>
    <property type="match status" value="1"/>
</dbReference>
<dbReference type="Gene3D" id="1.10.287.1260">
    <property type="match status" value="1"/>
</dbReference>
<feature type="transmembrane region" description="Helical" evidence="7">
    <location>
        <begin position="158"/>
        <end position="182"/>
    </location>
</feature>
<sequence length="804" mass="88358">MVLRGMLALWLLVFMPLPGIAQSLLPTPGIKASTPAKTVEETAAEANLADALKQAAEAGVSVVVVNADGQQITSGGGSTPMASSAGAGAAIAGAGGGAAGEPRTMSGDSSMMKAQERIREFRETLDGRLKALPTSLNEVAYILRATSPDGRIATYVEVFFRSVLFILLSYGFISWAYGWNVARRFIVPLVKEAPDGYLEKMPFLVYRFLAGLIGTVLSLALALLMIVIVFGYSDDLSVQFTVTAIFATVFAVRTVSDLWRMILSPFLRQYRIPRFTDREARRLYYWASGLTAYNIVAGVFSTWIRDFGLNYNVYALLFGALSLVGAVGNLLMLAFNGGAIGRAIRNGRSQAEITWLTRMLVTLWAPVLAGYFIFTWLRLAYQLVLELPMGLPPIVSAYASFVAILIVYAAINYAIEHYFARSHSREALNEELTEAEIAEGEEGPAAWLRAHRPVIKTYEQLARQVSGILAFVAGFYALVLIWDANSRLRKMPAVESLLDVMVILFIGYIVYHLFRIWIDTRIAEEVGDGEEAEMGDEGGMAGASRLATLLPLFRGAILAVVVVSIVLIALMELGVNVSPLFAGAGVVGLAVGFGSQTLVRDIFSGAFFLIDDAFRKGEYIDIGDVKGTVEKISVRSFQLRHHLGALHTIPFGEIKVLTNYSRDWVIMKLPLRVTYDTDVEKVRKLIKKLGERLLEDPVIGENFIQPLKSQGVIEMQDSAMIIRVKFMTKPGDQFLVRKRVYEEIRELFAREGVKFAHREVTVRLADGETKDLTHDQREAVAGAVQRAIDDGDLDYGGGSHGDDR</sequence>
<dbReference type="Proteomes" id="UP000611500">
    <property type="component" value="Unassembled WGS sequence"/>
</dbReference>
<feature type="domain" description="Mechanosensitive ion channel MscS C-terminal" evidence="9">
    <location>
        <begin position="671"/>
        <end position="755"/>
    </location>
</feature>
<dbReference type="Pfam" id="PF21082">
    <property type="entry name" value="MS_channel_3rd"/>
    <property type="match status" value="1"/>
</dbReference>
<proteinExistence type="inferred from homology"/>
<dbReference type="InterPro" id="IPR010920">
    <property type="entry name" value="LSM_dom_sf"/>
</dbReference>
<dbReference type="PANTHER" id="PTHR30460:SF0">
    <property type="entry name" value="MODERATE CONDUCTANCE MECHANOSENSITIVE CHANNEL YBIO"/>
    <property type="match status" value="1"/>
</dbReference>
<dbReference type="GO" id="GO:0005886">
    <property type="term" value="C:plasma membrane"/>
    <property type="evidence" value="ECO:0007669"/>
    <property type="project" value="UniProtKB-SubCell"/>
</dbReference>
<evidence type="ECO:0000256" key="1">
    <source>
        <dbReference type="ARBA" id="ARBA00004651"/>
    </source>
</evidence>
<feature type="domain" description="Mechanosensitive ion channel MscS" evidence="8">
    <location>
        <begin position="597"/>
        <end position="662"/>
    </location>
</feature>
<feature type="transmembrane region" description="Helical" evidence="7">
    <location>
        <begin position="283"/>
        <end position="305"/>
    </location>
</feature>
<keyword evidence="5 7" id="KW-1133">Transmembrane helix</keyword>
<evidence type="ECO:0000256" key="6">
    <source>
        <dbReference type="ARBA" id="ARBA00023136"/>
    </source>
</evidence>
<evidence type="ECO:0000259" key="10">
    <source>
        <dbReference type="Pfam" id="PF21088"/>
    </source>
</evidence>
<feature type="domain" description="Mechanosensitive ion channel transmembrane helices 2/3" evidence="10">
    <location>
        <begin position="557"/>
        <end position="596"/>
    </location>
</feature>
<evidence type="ECO:0000256" key="4">
    <source>
        <dbReference type="ARBA" id="ARBA00022692"/>
    </source>
</evidence>
<keyword evidence="4 7" id="KW-0812">Transmembrane</keyword>
<dbReference type="Gene3D" id="3.30.70.100">
    <property type="match status" value="1"/>
</dbReference>
<evidence type="ECO:0000313" key="11">
    <source>
        <dbReference type="EMBL" id="GHG92318.1"/>
    </source>
</evidence>
<dbReference type="AlphaFoldDB" id="A0A8J3MDU8"/>